<evidence type="ECO:0000313" key="2">
    <source>
        <dbReference type="Proteomes" id="UP000675968"/>
    </source>
</evidence>
<comment type="caution">
    <text evidence="1">The sequence shown here is derived from an EMBL/GenBank/DDBJ whole genome shotgun (WGS) entry which is preliminary data.</text>
</comment>
<proteinExistence type="predicted"/>
<dbReference type="EMBL" id="JAGVWC010000014">
    <property type="protein sequence ID" value="MBS3062196.1"/>
    <property type="molecule type" value="Genomic_DNA"/>
</dbReference>
<organism evidence="1 2">
    <name type="scientific">Candidatus Iainarchaeum sp</name>
    <dbReference type="NCBI Taxonomy" id="3101447"/>
    <lineage>
        <taxon>Archaea</taxon>
        <taxon>Candidatus Iainarchaeota</taxon>
        <taxon>Candidatus Iainarchaeia</taxon>
        <taxon>Candidatus Iainarchaeales</taxon>
        <taxon>Candidatus Iainarchaeaceae</taxon>
        <taxon>Candidatus Iainarchaeum</taxon>
    </lineage>
</organism>
<dbReference type="Gene3D" id="1.10.10.10">
    <property type="entry name" value="Winged helix-like DNA-binding domain superfamily/Winged helix DNA-binding domain"/>
    <property type="match status" value="1"/>
</dbReference>
<accession>A0A8T4LH28</accession>
<gene>
    <name evidence="1" type="ORF">J4215_06460</name>
</gene>
<dbReference type="InterPro" id="IPR036388">
    <property type="entry name" value="WH-like_DNA-bd_sf"/>
</dbReference>
<protein>
    <submittedName>
        <fullName evidence="1">Uncharacterized protein</fullName>
    </submittedName>
</protein>
<sequence>MTISKLSSCQEQVLVQLVSKAKTIEELRAKTNYSYREVMTEVKDLLLKGAIEKKKGFPTTYRIAKSFQMVAKKLRAKFDMSDLLDDPCDIFSKHYQQKHNRD</sequence>
<reference evidence="1" key="1">
    <citation type="submission" date="2021-03" db="EMBL/GenBank/DDBJ databases">
        <authorList>
            <person name="Jaffe A."/>
        </authorList>
    </citation>
    <scope>NUCLEOTIDE SEQUENCE</scope>
    <source>
        <strain evidence="1">RIFCSPLOWO2_01_FULL_AR10_48_17</strain>
    </source>
</reference>
<reference evidence="1" key="2">
    <citation type="submission" date="2021-05" db="EMBL/GenBank/DDBJ databases">
        <title>Protein family content uncovers lineage relationships and bacterial pathway maintenance mechanisms in DPANN archaea.</title>
        <authorList>
            <person name="Castelle C.J."/>
            <person name="Meheust R."/>
            <person name="Jaffe A.L."/>
            <person name="Seitz K."/>
            <person name="Gong X."/>
            <person name="Baker B.J."/>
            <person name="Banfield J.F."/>
        </authorList>
    </citation>
    <scope>NUCLEOTIDE SEQUENCE</scope>
    <source>
        <strain evidence="1">RIFCSPLOWO2_01_FULL_AR10_48_17</strain>
    </source>
</reference>
<dbReference type="Proteomes" id="UP000675968">
    <property type="component" value="Unassembled WGS sequence"/>
</dbReference>
<evidence type="ECO:0000313" key="1">
    <source>
        <dbReference type="EMBL" id="MBS3062196.1"/>
    </source>
</evidence>
<name>A0A8T4LH28_9ARCH</name>
<dbReference type="AlphaFoldDB" id="A0A8T4LH28"/>